<evidence type="ECO:0000313" key="1">
    <source>
        <dbReference type="EMBL" id="EMY82581.1"/>
    </source>
</evidence>
<evidence type="ECO:0000313" key="2">
    <source>
        <dbReference type="Proteomes" id="UP000012317"/>
    </source>
</evidence>
<dbReference type="AlphaFoldDB" id="N1WQM3"/>
<dbReference type="InterPro" id="IPR053158">
    <property type="entry name" value="CapK_Type1_Caps_Biosynth"/>
</dbReference>
<dbReference type="GO" id="GO:0016779">
    <property type="term" value="F:nucleotidyltransferase activity"/>
    <property type="evidence" value="ECO:0007669"/>
    <property type="project" value="UniProtKB-KW"/>
</dbReference>
<gene>
    <name evidence="1" type="ORF">pgond44_00615</name>
</gene>
<dbReference type="STRING" id="1189619.pgond44_00615"/>
<comment type="caution">
    <text evidence="1">The sequence shown here is derived from an EMBL/GenBank/DDBJ whole genome shotgun (WGS) entry which is preliminary data.</text>
</comment>
<protein>
    <submittedName>
        <fullName evidence="1">Adenylyltransferase</fullName>
    </submittedName>
</protein>
<organism evidence="1 2">
    <name type="scientific">Psychroflexus gondwanensis ACAM 44</name>
    <dbReference type="NCBI Taxonomy" id="1189619"/>
    <lineage>
        <taxon>Bacteria</taxon>
        <taxon>Pseudomonadati</taxon>
        <taxon>Bacteroidota</taxon>
        <taxon>Flavobacteriia</taxon>
        <taxon>Flavobacteriales</taxon>
        <taxon>Flavobacteriaceae</taxon>
        <taxon>Psychroflexus</taxon>
    </lineage>
</organism>
<dbReference type="Gene3D" id="3.40.50.12780">
    <property type="entry name" value="N-terminal domain of ligase-like"/>
    <property type="match status" value="1"/>
</dbReference>
<name>N1WQM3_9FLAO</name>
<keyword evidence="1" id="KW-0548">Nucleotidyltransferase</keyword>
<accession>N1WQM3</accession>
<reference evidence="1 2" key="1">
    <citation type="journal article" date="2014" name="Genome Biol. Evol.">
        <title>Extensive gene acquisition in the extremely psychrophilic bacterial species Psychroflexus torquis and the link to sea-ice ecosystem specialism.</title>
        <authorList>
            <person name="Feng S."/>
            <person name="Powell S.M."/>
            <person name="Wilson R."/>
            <person name="Bowman J.P."/>
        </authorList>
    </citation>
    <scope>NUCLEOTIDE SEQUENCE [LARGE SCALE GENOMIC DNA]</scope>
    <source>
        <strain evidence="1 2">ACAM 44</strain>
    </source>
</reference>
<dbReference type="eggNOG" id="COG1541">
    <property type="taxonomic scope" value="Bacteria"/>
</dbReference>
<dbReference type="PANTHER" id="PTHR36932">
    <property type="entry name" value="CAPSULAR POLYSACCHARIDE BIOSYNTHESIS PROTEIN"/>
    <property type="match status" value="1"/>
</dbReference>
<dbReference type="InterPro" id="IPR042099">
    <property type="entry name" value="ANL_N_sf"/>
</dbReference>
<proteinExistence type="predicted"/>
<dbReference type="EMBL" id="APLF01000001">
    <property type="protein sequence ID" value="EMY82581.1"/>
    <property type="molecule type" value="Genomic_DNA"/>
</dbReference>
<keyword evidence="1" id="KW-0808">Transferase</keyword>
<dbReference type="PANTHER" id="PTHR36932:SF1">
    <property type="entry name" value="CAPSULAR POLYSACCHARIDE BIOSYNTHESIS PROTEIN"/>
    <property type="match status" value="1"/>
</dbReference>
<dbReference type="SUPFAM" id="SSF56801">
    <property type="entry name" value="Acetyl-CoA synthetase-like"/>
    <property type="match status" value="1"/>
</dbReference>
<sequence length="447" mass="52325">MNSNYKKMYPKLLRKVIVPLGDLAFGGNYNLHLKEWRKFDKLSEKELRYIQKERLKEILLYSTEKVPYYKTELDLDFEDPYKALKKIPVLTKELLNSNHDDLIAKDFDKEKLKKNFSSGSTGKQSFSYTTHKLTYYNQAIQRHWFEWTGYQEGIPTLQFGISPDRGFIKSLKDFFFNINYESAFSLDDKDFERINFKLKSKKVKFIIGYPSAIFELAKWMDLNNKKHKIDAIISLGDKLFEHYESVFSKVFISPKILDTYGCAEGFLMAAKYDTPFYYITSPHVYIEIVDDYGKEVDEGELGHVLVTCLTSYAQPFLRYKLGDLAIKLEKSNYPKDKKFNYPLLKKIIGRETDVIKTPFGKNLIVHSFTGIFEHFPIISKYKIIQTSSKTLLIEYISKDKEHDIAILKIKNNLDELTQKSMEISFKKVDKIKAMYSGKPQIIEILNS</sequence>
<dbReference type="Proteomes" id="UP000012317">
    <property type="component" value="Unassembled WGS sequence"/>
</dbReference>
<keyword evidence="2" id="KW-1185">Reference proteome</keyword>